<accession>A0A0J2DVY1</accession>
<dbReference type="Proteomes" id="UP000255201">
    <property type="component" value="Unassembled WGS sequence"/>
</dbReference>
<sequence>MPEVVFHVSYFAHFLLPVSPLPFRFFLYTLMQALLPYQDLNIAITPTNIKARTDSKYIDFISFSFEAVSTHCPPPFSVSITLFKGLFVLTSIHSPVFPNPLPPCDSIVRRTCTHTSVFGMGVIFQLPPPLIFFISTRKIKVCILYYLRLYINH</sequence>
<accession>A0A0J3V0A7</accession>
<evidence type="ECO:0000313" key="3">
    <source>
        <dbReference type="Proteomes" id="UP000255201"/>
    </source>
</evidence>
<reference evidence="1 3" key="1">
    <citation type="submission" date="2018-06" db="EMBL/GenBank/DDBJ databases">
        <authorList>
            <consortium name="Pathogen Informatics"/>
            <person name="Doyle S."/>
        </authorList>
    </citation>
    <scope>NUCLEOTIDE SEQUENCE [LARGE SCALE GENOMIC DNA]</scope>
    <source>
        <strain evidence="1 3">NCTC10764</strain>
    </source>
</reference>
<protein>
    <submittedName>
        <fullName evidence="1">Uncharacterized protein</fullName>
    </submittedName>
</protein>
<evidence type="ECO:0000313" key="1">
    <source>
        <dbReference type="EMBL" id="STE82041.1"/>
    </source>
</evidence>
<gene>
    <name evidence="1" type="ORF">NCTC10764_06112</name>
    <name evidence="2" type="ORF">NCTC10764_06249</name>
</gene>
<name>A0A0J2DVY1_ECOLX</name>
<dbReference type="EMBL" id="UFZL01000004">
    <property type="protein sequence ID" value="STE82041.1"/>
    <property type="molecule type" value="Genomic_DNA"/>
</dbReference>
<dbReference type="EMBL" id="UFZL01000004">
    <property type="protein sequence ID" value="STE82174.1"/>
    <property type="molecule type" value="Genomic_DNA"/>
</dbReference>
<evidence type="ECO:0000313" key="2">
    <source>
        <dbReference type="EMBL" id="STE82174.1"/>
    </source>
</evidence>
<organism evidence="1 3">
    <name type="scientific">Escherichia coli</name>
    <dbReference type="NCBI Taxonomy" id="562"/>
    <lineage>
        <taxon>Bacteria</taxon>
        <taxon>Pseudomonadati</taxon>
        <taxon>Pseudomonadota</taxon>
        <taxon>Gammaproteobacteria</taxon>
        <taxon>Enterobacterales</taxon>
        <taxon>Enterobacteriaceae</taxon>
        <taxon>Escherichia</taxon>
    </lineage>
</organism>
<proteinExistence type="predicted"/>
<dbReference type="AlphaFoldDB" id="A0A0J2DVY1"/>